<organism evidence="2">
    <name type="scientific">marine sediment metagenome</name>
    <dbReference type="NCBI Taxonomy" id="412755"/>
    <lineage>
        <taxon>unclassified sequences</taxon>
        <taxon>metagenomes</taxon>
        <taxon>ecological metagenomes</taxon>
    </lineage>
</organism>
<reference evidence="2" key="1">
    <citation type="journal article" date="2014" name="Front. Microbiol.">
        <title>High frequency of phylogenetically diverse reductive dehalogenase-homologous genes in deep subseafloor sedimentary metagenomes.</title>
        <authorList>
            <person name="Kawai M."/>
            <person name="Futagami T."/>
            <person name="Toyoda A."/>
            <person name="Takaki Y."/>
            <person name="Nishi S."/>
            <person name="Hori S."/>
            <person name="Arai W."/>
            <person name="Tsubouchi T."/>
            <person name="Morono Y."/>
            <person name="Uchiyama I."/>
            <person name="Ito T."/>
            <person name="Fujiyama A."/>
            <person name="Inagaki F."/>
            <person name="Takami H."/>
        </authorList>
    </citation>
    <scope>NUCLEOTIDE SEQUENCE</scope>
    <source>
        <strain evidence="2">Expedition CK06-06</strain>
    </source>
</reference>
<feature type="non-terminal residue" evidence="2">
    <location>
        <position position="52"/>
    </location>
</feature>
<accession>X1D886</accession>
<dbReference type="Gene3D" id="3.90.550.10">
    <property type="entry name" value="Spore Coat Polysaccharide Biosynthesis Protein SpsA, Chain A"/>
    <property type="match status" value="1"/>
</dbReference>
<proteinExistence type="predicted"/>
<dbReference type="SUPFAM" id="SSF53448">
    <property type="entry name" value="Nucleotide-diphospho-sugar transferases"/>
    <property type="match status" value="1"/>
</dbReference>
<comment type="caution">
    <text evidence="2">The sequence shown here is derived from an EMBL/GenBank/DDBJ whole genome shotgun (WGS) entry which is preliminary data.</text>
</comment>
<dbReference type="EMBL" id="BART01031725">
    <property type="protein sequence ID" value="GAH16951.1"/>
    <property type="molecule type" value="Genomic_DNA"/>
</dbReference>
<dbReference type="AlphaFoldDB" id="X1D886"/>
<feature type="domain" description="Glycosyltransferase 2-like" evidence="1">
    <location>
        <begin position="6"/>
        <end position="51"/>
    </location>
</feature>
<name>X1D886_9ZZZZ</name>
<sequence length="52" mass="5999">MTYKFTIIVPVYNEEENLERVETELFNYLKIASVPTSILFINDGSNDKSQAL</sequence>
<dbReference type="InterPro" id="IPR001173">
    <property type="entry name" value="Glyco_trans_2-like"/>
</dbReference>
<dbReference type="InterPro" id="IPR029044">
    <property type="entry name" value="Nucleotide-diphossugar_trans"/>
</dbReference>
<dbReference type="Pfam" id="PF00535">
    <property type="entry name" value="Glycos_transf_2"/>
    <property type="match status" value="1"/>
</dbReference>
<evidence type="ECO:0000313" key="2">
    <source>
        <dbReference type="EMBL" id="GAH16951.1"/>
    </source>
</evidence>
<evidence type="ECO:0000259" key="1">
    <source>
        <dbReference type="Pfam" id="PF00535"/>
    </source>
</evidence>
<protein>
    <recommendedName>
        <fullName evidence="1">Glycosyltransferase 2-like domain-containing protein</fullName>
    </recommendedName>
</protein>
<gene>
    <name evidence="2" type="ORF">S01H4_55035</name>
</gene>